<dbReference type="Pfam" id="PF01047">
    <property type="entry name" value="MarR"/>
    <property type="match status" value="1"/>
</dbReference>
<gene>
    <name evidence="5" type="ORF">ACFPQ5_06450</name>
</gene>
<dbReference type="InterPro" id="IPR036388">
    <property type="entry name" value="WH-like_DNA-bd_sf"/>
</dbReference>
<dbReference type="PANTHER" id="PTHR33164">
    <property type="entry name" value="TRANSCRIPTIONAL REGULATOR, MARR FAMILY"/>
    <property type="match status" value="1"/>
</dbReference>
<dbReference type="PROSITE" id="PS01117">
    <property type="entry name" value="HTH_MARR_1"/>
    <property type="match status" value="1"/>
</dbReference>
<reference evidence="6" key="1">
    <citation type="journal article" date="2019" name="Int. J. Syst. Evol. Microbiol.">
        <title>The Global Catalogue of Microorganisms (GCM) 10K type strain sequencing project: providing services to taxonomists for standard genome sequencing and annotation.</title>
        <authorList>
            <consortium name="The Broad Institute Genomics Platform"/>
            <consortium name="The Broad Institute Genome Sequencing Center for Infectious Disease"/>
            <person name="Wu L."/>
            <person name="Ma J."/>
        </authorList>
    </citation>
    <scope>NUCLEOTIDE SEQUENCE [LARGE SCALE GENOMIC DNA]</scope>
    <source>
        <strain evidence="6">CCUG 43111</strain>
    </source>
</reference>
<dbReference type="InterPro" id="IPR039422">
    <property type="entry name" value="MarR/SlyA-like"/>
</dbReference>
<keyword evidence="3" id="KW-0804">Transcription</keyword>
<evidence type="ECO:0000256" key="3">
    <source>
        <dbReference type="ARBA" id="ARBA00023163"/>
    </source>
</evidence>
<dbReference type="InterPro" id="IPR036390">
    <property type="entry name" value="WH_DNA-bd_sf"/>
</dbReference>
<evidence type="ECO:0000256" key="2">
    <source>
        <dbReference type="ARBA" id="ARBA00023125"/>
    </source>
</evidence>
<dbReference type="EMBL" id="JBHSMR010000010">
    <property type="protein sequence ID" value="MFC5477818.1"/>
    <property type="molecule type" value="Genomic_DNA"/>
</dbReference>
<dbReference type="PRINTS" id="PR00598">
    <property type="entry name" value="HTHMARR"/>
</dbReference>
<evidence type="ECO:0000313" key="5">
    <source>
        <dbReference type="EMBL" id="MFC5477818.1"/>
    </source>
</evidence>
<dbReference type="RefSeq" id="WP_379752505.1">
    <property type="nucleotide sequence ID" value="NZ_JBHSMR010000010.1"/>
</dbReference>
<sequence>MSQTPQTQTERFAAALHATARSWRLALDARLKDLGVGQAGWMTIAMIAKATEPPSQRMLADLLGIEGPSLVSMLDRLERDGLVRRTPCSIDRRVKIAQLTDDGRALYARVRKEADAFRLAMVDGLSEEALTKAAELLEQLRTRIERAE</sequence>
<keyword evidence="1" id="KW-0805">Transcription regulation</keyword>
<comment type="caution">
    <text evidence="5">The sequence shown here is derived from an EMBL/GenBank/DDBJ whole genome shotgun (WGS) entry which is preliminary data.</text>
</comment>
<name>A0ABW0MLF8_9BURK</name>
<feature type="domain" description="HTH marR-type" evidence="4">
    <location>
        <begin position="9"/>
        <end position="146"/>
    </location>
</feature>
<dbReference type="InterPro" id="IPR023187">
    <property type="entry name" value="Tscrpt_reg_MarR-type_CS"/>
</dbReference>
<organism evidence="5 6">
    <name type="scientific">Massilia suwonensis</name>
    <dbReference type="NCBI Taxonomy" id="648895"/>
    <lineage>
        <taxon>Bacteria</taxon>
        <taxon>Pseudomonadati</taxon>
        <taxon>Pseudomonadota</taxon>
        <taxon>Betaproteobacteria</taxon>
        <taxon>Burkholderiales</taxon>
        <taxon>Oxalobacteraceae</taxon>
        <taxon>Telluria group</taxon>
        <taxon>Massilia</taxon>
    </lineage>
</organism>
<dbReference type="Gene3D" id="1.10.10.10">
    <property type="entry name" value="Winged helix-like DNA-binding domain superfamily/Winged helix DNA-binding domain"/>
    <property type="match status" value="1"/>
</dbReference>
<evidence type="ECO:0000313" key="6">
    <source>
        <dbReference type="Proteomes" id="UP001596101"/>
    </source>
</evidence>
<evidence type="ECO:0000256" key="1">
    <source>
        <dbReference type="ARBA" id="ARBA00023015"/>
    </source>
</evidence>
<protein>
    <submittedName>
        <fullName evidence="5">MarR family winged helix-turn-helix transcriptional regulator</fullName>
    </submittedName>
</protein>
<dbReference type="InterPro" id="IPR000835">
    <property type="entry name" value="HTH_MarR-typ"/>
</dbReference>
<dbReference type="SMART" id="SM00347">
    <property type="entry name" value="HTH_MARR"/>
    <property type="match status" value="1"/>
</dbReference>
<proteinExistence type="predicted"/>
<keyword evidence="2" id="KW-0238">DNA-binding</keyword>
<dbReference type="PROSITE" id="PS50995">
    <property type="entry name" value="HTH_MARR_2"/>
    <property type="match status" value="1"/>
</dbReference>
<evidence type="ECO:0000259" key="4">
    <source>
        <dbReference type="PROSITE" id="PS50995"/>
    </source>
</evidence>
<accession>A0ABW0MLF8</accession>
<dbReference type="Proteomes" id="UP001596101">
    <property type="component" value="Unassembled WGS sequence"/>
</dbReference>
<keyword evidence="6" id="KW-1185">Reference proteome</keyword>
<dbReference type="SUPFAM" id="SSF46785">
    <property type="entry name" value="Winged helix' DNA-binding domain"/>
    <property type="match status" value="1"/>
</dbReference>
<dbReference type="PANTHER" id="PTHR33164:SF64">
    <property type="entry name" value="TRANSCRIPTIONAL REGULATOR SLYA"/>
    <property type="match status" value="1"/>
</dbReference>